<name>A0ACA9LDI7_9GLOM</name>
<comment type="caution">
    <text evidence="1">The sequence shown here is derived from an EMBL/GenBank/DDBJ whole genome shotgun (WGS) entry which is preliminary data.</text>
</comment>
<keyword evidence="2" id="KW-1185">Reference proteome</keyword>
<evidence type="ECO:0000313" key="1">
    <source>
        <dbReference type="EMBL" id="CAG8518772.1"/>
    </source>
</evidence>
<sequence>MDEFDANNGNNWDNNGTWNIVDDNVADNFFTWPDNNNTTESPNWDTPDDNTVVASPTNNFLDESFNWSNNDFDDFFENSLERFKNDLLRVFTDFYYEWQGPSSEKTLPSRNEQKQIVNVNEIDGELVIHVNVCRDETRGGDVLIIMDHDWDIKPLYGRFLGTIVFPYKIDTGKSQFFFDQGTLEIKIMFLKASIKMSSVYEKLLDTSHNPPSTYHQRQRLGLEPKPKKEERIKKQREEEEIPNYFEESGHEPTFTREDPDLTHFGENFKTQSGQIKRESRNEKDSELGKLGIDTINMADTLNDGECTKESIKRGLGVPQEHHVVCTEPS</sequence>
<protein>
    <submittedName>
        <fullName evidence="1">14410_t:CDS:1</fullName>
    </submittedName>
</protein>
<dbReference type="EMBL" id="CAJVPW010003109">
    <property type="protein sequence ID" value="CAG8518772.1"/>
    <property type="molecule type" value="Genomic_DNA"/>
</dbReference>
<evidence type="ECO:0000313" key="2">
    <source>
        <dbReference type="Proteomes" id="UP000789366"/>
    </source>
</evidence>
<accession>A0ACA9LDI7</accession>
<gene>
    <name evidence="1" type="ORF">SPELUC_LOCUS3831</name>
</gene>
<dbReference type="Proteomes" id="UP000789366">
    <property type="component" value="Unassembled WGS sequence"/>
</dbReference>
<reference evidence="1" key="1">
    <citation type="submission" date="2021-06" db="EMBL/GenBank/DDBJ databases">
        <authorList>
            <person name="Kallberg Y."/>
            <person name="Tangrot J."/>
            <person name="Rosling A."/>
        </authorList>
    </citation>
    <scope>NUCLEOTIDE SEQUENCE</scope>
    <source>
        <strain evidence="1">28 12/20/2015</strain>
    </source>
</reference>
<proteinExistence type="predicted"/>
<organism evidence="1 2">
    <name type="scientific">Cetraspora pellucida</name>
    <dbReference type="NCBI Taxonomy" id="1433469"/>
    <lineage>
        <taxon>Eukaryota</taxon>
        <taxon>Fungi</taxon>
        <taxon>Fungi incertae sedis</taxon>
        <taxon>Mucoromycota</taxon>
        <taxon>Glomeromycotina</taxon>
        <taxon>Glomeromycetes</taxon>
        <taxon>Diversisporales</taxon>
        <taxon>Gigasporaceae</taxon>
        <taxon>Cetraspora</taxon>
    </lineage>
</organism>